<evidence type="ECO:0000313" key="5">
    <source>
        <dbReference type="EMBL" id="CDO93075.1"/>
    </source>
</evidence>
<name>A0A0A8L2F5_9SACH</name>
<evidence type="ECO:0000313" key="6">
    <source>
        <dbReference type="Proteomes" id="UP000031516"/>
    </source>
</evidence>
<dbReference type="InterPro" id="IPR018889">
    <property type="entry name" value="Arpin"/>
</dbReference>
<dbReference type="AlphaFoldDB" id="A0A0A8L2F5"/>
<dbReference type="Proteomes" id="UP000031516">
    <property type="component" value="Unassembled WGS sequence"/>
</dbReference>
<comment type="subcellular location">
    <subcellularLocation>
        <location evidence="1">Cell projection</location>
    </subcellularLocation>
</comment>
<dbReference type="Gene3D" id="3.30.1140.40">
    <property type="entry name" value="Tctex-1"/>
    <property type="match status" value="1"/>
</dbReference>
<dbReference type="EMBL" id="CCBQ010000019">
    <property type="protein sequence ID" value="CDO93075.1"/>
    <property type="molecule type" value="Genomic_DNA"/>
</dbReference>
<evidence type="ECO:0000256" key="4">
    <source>
        <dbReference type="ARBA" id="ARBA00023273"/>
    </source>
</evidence>
<evidence type="ECO:0000256" key="3">
    <source>
        <dbReference type="ARBA" id="ARBA00019193"/>
    </source>
</evidence>
<dbReference type="GO" id="GO:0051126">
    <property type="term" value="P:negative regulation of actin nucleation"/>
    <property type="evidence" value="ECO:0007669"/>
    <property type="project" value="InterPro"/>
</dbReference>
<reference evidence="5 6" key="1">
    <citation type="submission" date="2014-03" db="EMBL/GenBank/DDBJ databases">
        <title>The genome of Kluyveromyces dobzhanskii.</title>
        <authorList>
            <person name="Nystedt B."/>
            <person name="Astrom S."/>
        </authorList>
    </citation>
    <scope>NUCLEOTIDE SEQUENCE [LARGE SCALE GENOMIC DNA]</scope>
    <source>
        <strain evidence="5 6">CBS 2104</strain>
    </source>
</reference>
<dbReference type="InterPro" id="IPR038586">
    <property type="entry name" value="Tctex-1-like_sf"/>
</dbReference>
<dbReference type="GO" id="GO:0042995">
    <property type="term" value="C:cell projection"/>
    <property type="evidence" value="ECO:0007669"/>
    <property type="project" value="UniProtKB-SubCell"/>
</dbReference>
<organism evidence="5 6">
    <name type="scientific">Kluyveromyces dobzhanskii CBS 2104</name>
    <dbReference type="NCBI Taxonomy" id="1427455"/>
    <lineage>
        <taxon>Eukaryota</taxon>
        <taxon>Fungi</taxon>
        <taxon>Dikarya</taxon>
        <taxon>Ascomycota</taxon>
        <taxon>Saccharomycotina</taxon>
        <taxon>Saccharomycetes</taxon>
        <taxon>Saccharomycetales</taxon>
        <taxon>Saccharomycetaceae</taxon>
        <taxon>Kluyveromyces</taxon>
    </lineage>
</organism>
<comment type="similarity">
    <text evidence="2">Belongs to the TDA2 family.</text>
</comment>
<accession>A0A0A8L2F5</accession>
<evidence type="ECO:0000256" key="1">
    <source>
        <dbReference type="ARBA" id="ARBA00004316"/>
    </source>
</evidence>
<proteinExistence type="inferred from homology"/>
<comment type="caution">
    <text evidence="5">The sequence shown here is derived from an EMBL/GenBank/DDBJ whole genome shotgun (WGS) entry which is preliminary data.</text>
</comment>
<dbReference type="CDD" id="cd21457">
    <property type="entry name" value="DLC-like_TDA2"/>
    <property type="match status" value="1"/>
</dbReference>
<keyword evidence="6" id="KW-1185">Reference proteome</keyword>
<gene>
    <name evidence="5" type="ORF">KLDO_g1380</name>
</gene>
<keyword evidence="4" id="KW-0966">Cell projection</keyword>
<dbReference type="Pfam" id="PF10574">
    <property type="entry name" value="UPF0552"/>
    <property type="match status" value="1"/>
</dbReference>
<evidence type="ECO:0000256" key="2">
    <source>
        <dbReference type="ARBA" id="ARBA00010778"/>
    </source>
</evidence>
<protein>
    <recommendedName>
        <fullName evidence="3">Topoisomerase I damage affected protein 2</fullName>
    </recommendedName>
</protein>
<sequence length="118" mass="12839">MTASVEIAANPSELNGPASSEDLVSILKTTFGRNEPIQSSVASVLEQLNEFSSKHKFIVNVTKLDASVADTANFSVDNFLGSSWNDKLDGAFHHQIQQDLDEANTKSILLVSVYWIAL</sequence>
<dbReference type="OrthoDB" id="10059120at2759"/>